<proteinExistence type="predicted"/>
<dbReference type="EMBL" id="AFBQ01000179">
    <property type="protein sequence ID" value="EHY31321.1"/>
    <property type="molecule type" value="Genomic_DNA"/>
</dbReference>
<dbReference type="Proteomes" id="UP000004956">
    <property type="component" value="Unassembled WGS sequence"/>
</dbReference>
<evidence type="ECO:0000313" key="3">
    <source>
        <dbReference type="Proteomes" id="UP000004956"/>
    </source>
</evidence>
<dbReference type="AlphaFoldDB" id="H3KEX6"/>
<dbReference type="HOGENOM" id="CLU_3030764_0_0_4"/>
<sequence length="55" mass="5814">MLDDEKPPSSARPIGKGCAGKKERGLGVSGRRTVEDCAAPGRRRPPITPRSRGGK</sequence>
<keyword evidence="3" id="KW-1185">Reference proteome</keyword>
<comment type="caution">
    <text evidence="2">The sequence shown here is derived from an EMBL/GenBank/DDBJ whole genome shotgun (WGS) entry which is preliminary data.</text>
</comment>
<protein>
    <submittedName>
        <fullName evidence="2">Uncharacterized protein</fullName>
    </submittedName>
</protein>
<organism evidence="2 3">
    <name type="scientific">Sutterella parvirubra YIT 11816</name>
    <dbReference type="NCBI Taxonomy" id="762967"/>
    <lineage>
        <taxon>Bacteria</taxon>
        <taxon>Pseudomonadati</taxon>
        <taxon>Pseudomonadota</taxon>
        <taxon>Betaproteobacteria</taxon>
        <taxon>Burkholderiales</taxon>
        <taxon>Sutterellaceae</taxon>
        <taxon>Sutterella</taxon>
    </lineage>
</organism>
<feature type="region of interest" description="Disordered" evidence="1">
    <location>
        <begin position="1"/>
        <end position="55"/>
    </location>
</feature>
<evidence type="ECO:0000256" key="1">
    <source>
        <dbReference type="SAM" id="MobiDB-lite"/>
    </source>
</evidence>
<name>H3KEX6_9BURK</name>
<evidence type="ECO:0000313" key="2">
    <source>
        <dbReference type="EMBL" id="EHY31321.1"/>
    </source>
</evidence>
<accession>H3KEX6</accession>
<reference evidence="2 3" key="1">
    <citation type="submission" date="2011-11" db="EMBL/GenBank/DDBJ databases">
        <authorList>
            <person name="Weinstock G."/>
            <person name="Sodergren E."/>
            <person name="Clifton S."/>
            <person name="Fulton L."/>
            <person name="Fulton B."/>
            <person name="Courtney L."/>
            <person name="Fronick C."/>
            <person name="Harrison M."/>
            <person name="Strong C."/>
            <person name="Farmer C."/>
            <person name="Delahaunty K."/>
            <person name="Markovic C."/>
            <person name="Hall O."/>
            <person name="Minx P."/>
            <person name="Tomlinson C."/>
            <person name="Mitreva M."/>
            <person name="Hou S."/>
            <person name="Chen J."/>
            <person name="Wollam A."/>
            <person name="Pepin K.H."/>
            <person name="Johnson M."/>
            <person name="Bhonagiri V."/>
            <person name="Zhang X."/>
            <person name="Suruliraj S."/>
            <person name="Warren W."/>
            <person name="Chinwalla A."/>
            <person name="Mardis E.R."/>
            <person name="Wilson R.K."/>
        </authorList>
    </citation>
    <scope>NUCLEOTIDE SEQUENCE [LARGE SCALE GENOMIC DNA]</scope>
    <source>
        <strain evidence="2 3">YIT 11816</strain>
    </source>
</reference>
<gene>
    <name evidence="2" type="ORF">HMPREF9440_01291</name>
</gene>